<accession>V4PPT1</accession>
<dbReference type="Proteomes" id="UP000017837">
    <property type="component" value="Unassembled WGS sequence"/>
</dbReference>
<dbReference type="InterPro" id="IPR007484">
    <property type="entry name" value="Peptidase_M28"/>
</dbReference>
<dbReference type="PANTHER" id="PTHR12147">
    <property type="entry name" value="METALLOPEPTIDASE M28 FAMILY MEMBER"/>
    <property type="match status" value="1"/>
</dbReference>
<dbReference type="Gene3D" id="3.50.30.30">
    <property type="match status" value="1"/>
</dbReference>
<dbReference type="PANTHER" id="PTHR12147:SF26">
    <property type="entry name" value="PEPTIDASE M28 DOMAIN-CONTAINING PROTEIN"/>
    <property type="match status" value="1"/>
</dbReference>
<dbReference type="AlphaFoldDB" id="V4PPT1"/>
<evidence type="ECO:0000259" key="2">
    <source>
        <dbReference type="Pfam" id="PF04389"/>
    </source>
</evidence>
<feature type="chain" id="PRO_5004724906" description="Peptidase M28 domain-containing protein" evidence="1">
    <location>
        <begin position="23"/>
        <end position="455"/>
    </location>
</feature>
<dbReference type="eggNOG" id="COG2234">
    <property type="taxonomic scope" value="Bacteria"/>
</dbReference>
<protein>
    <recommendedName>
        <fullName evidence="2">Peptidase M28 domain-containing protein</fullName>
    </recommendedName>
</protein>
<keyword evidence="4" id="KW-1185">Reference proteome</keyword>
<dbReference type="InterPro" id="IPR045175">
    <property type="entry name" value="M28_fam"/>
</dbReference>
<dbReference type="OrthoDB" id="9778250at2"/>
<feature type="domain" description="Peptidase M28" evidence="2">
    <location>
        <begin position="236"/>
        <end position="425"/>
    </location>
</feature>
<name>V4PPT1_9CAUL</name>
<dbReference type="STRING" id="1121022.GCA_000376105_03244"/>
<organism evidence="3 4">
    <name type="scientific">Asticcacaulis benevestitus DSM 16100 = ATCC BAA-896</name>
    <dbReference type="NCBI Taxonomy" id="1121022"/>
    <lineage>
        <taxon>Bacteria</taxon>
        <taxon>Pseudomonadati</taxon>
        <taxon>Pseudomonadota</taxon>
        <taxon>Alphaproteobacteria</taxon>
        <taxon>Caulobacterales</taxon>
        <taxon>Caulobacteraceae</taxon>
        <taxon>Asticcacaulis</taxon>
    </lineage>
</organism>
<evidence type="ECO:0000313" key="4">
    <source>
        <dbReference type="Proteomes" id="UP000017837"/>
    </source>
</evidence>
<reference evidence="3 4" key="1">
    <citation type="journal article" date="2014" name="Nature">
        <title>Sequential evolution of bacterial morphology by co-option of a developmental regulator.</title>
        <authorList>
            <person name="Jiang C."/>
            <person name="Brown P.J."/>
            <person name="Ducret A."/>
            <person name="Brun Y.V."/>
        </authorList>
    </citation>
    <scope>NUCLEOTIDE SEQUENCE [LARGE SCALE GENOMIC DNA]</scope>
    <source>
        <strain evidence="3 4">DSM 16100</strain>
    </source>
</reference>
<keyword evidence="1" id="KW-0732">Signal</keyword>
<dbReference type="SUPFAM" id="SSF53187">
    <property type="entry name" value="Zn-dependent exopeptidases"/>
    <property type="match status" value="1"/>
</dbReference>
<evidence type="ECO:0000256" key="1">
    <source>
        <dbReference type="SAM" id="SignalP"/>
    </source>
</evidence>
<feature type="signal peptide" evidence="1">
    <location>
        <begin position="1"/>
        <end position="22"/>
    </location>
</feature>
<sequence length="455" mass="47593">MLKHRFVLAASLLAFVATGALAETPWTVKQDWVSAHEAFLASDALRGRGSATHDEAVAAAYVAAQFQSYGLKPAPGMDGYIQTAGVIKPKISGPASLKIGDATANDGLRLIYTSAKPVSGTVAVATSDDPAKLPVADIVFINAMGKASAGGWSRAALAKGAKLVVFRDNAALQARYGTEARAPSVASYLEESPPKSGLADIAILPAEAFDRLVANKATTGALDLGEVTLEKALTSNAIAYLPGSDPSAGVILVTAHLDHLGVQADGTIMHGANDDASGTVAVMEVAHALAAAPQPKRGVLFVAYGSEEIGGLGSHYFADHPPIPLEQIVANLEFEMIGAQDPKMAKGELMITGFERSNLGETLKAKGALIASDPYPEQNFFERSDNYSLALKGIVAHTISGWAVTPTYHDKTDDIAHLDLPFMTAAIQSLIVPVEYLINSDFKPEWKPGGKPGAK</sequence>
<dbReference type="GO" id="GO:0008235">
    <property type="term" value="F:metalloexopeptidase activity"/>
    <property type="evidence" value="ECO:0007669"/>
    <property type="project" value="InterPro"/>
</dbReference>
<dbReference type="RefSeq" id="WP_018082916.1">
    <property type="nucleotide sequence ID" value="NZ_AQWM01000020.1"/>
</dbReference>
<evidence type="ECO:0000313" key="3">
    <source>
        <dbReference type="EMBL" id="ESQ90286.1"/>
    </source>
</evidence>
<proteinExistence type="predicted"/>
<dbReference type="Pfam" id="PF04389">
    <property type="entry name" value="Peptidase_M28"/>
    <property type="match status" value="1"/>
</dbReference>
<dbReference type="PATRIC" id="fig|1121022.4.peg.2633"/>
<dbReference type="Gene3D" id="3.40.630.10">
    <property type="entry name" value="Zn peptidases"/>
    <property type="match status" value="1"/>
</dbReference>
<comment type="caution">
    <text evidence="3">The sequence shown here is derived from an EMBL/GenBank/DDBJ whole genome shotgun (WGS) entry which is preliminary data.</text>
</comment>
<dbReference type="GO" id="GO:0006508">
    <property type="term" value="P:proteolysis"/>
    <property type="evidence" value="ECO:0007669"/>
    <property type="project" value="InterPro"/>
</dbReference>
<dbReference type="EMBL" id="AWGB01000025">
    <property type="protein sequence ID" value="ESQ90286.1"/>
    <property type="molecule type" value="Genomic_DNA"/>
</dbReference>
<gene>
    <name evidence="3" type="ORF">ABENE_12975</name>
</gene>